<keyword evidence="4" id="KW-1185">Reference proteome</keyword>
<name>A0A1P8WR33_9PLAN</name>
<keyword evidence="3" id="KW-0645">Protease</keyword>
<dbReference type="RefSeq" id="WP_077027537.1">
    <property type="nucleotide sequence ID" value="NZ_CP017641.1"/>
</dbReference>
<dbReference type="AlphaFoldDB" id="A0A1P8WR33"/>
<reference evidence="3 4" key="1">
    <citation type="journal article" date="2016" name="Front. Microbiol.">
        <title>Fuerstia marisgermanicae gen. nov., sp. nov., an Unusual Member of the Phylum Planctomycetes from the German Wadden Sea.</title>
        <authorList>
            <person name="Kohn T."/>
            <person name="Heuer A."/>
            <person name="Jogler M."/>
            <person name="Vollmers J."/>
            <person name="Boedeker C."/>
            <person name="Bunk B."/>
            <person name="Rast P."/>
            <person name="Borchert D."/>
            <person name="Glockner I."/>
            <person name="Freese H.M."/>
            <person name="Klenk H.P."/>
            <person name="Overmann J."/>
            <person name="Kaster A.K."/>
            <person name="Rohde M."/>
            <person name="Wiegand S."/>
            <person name="Jogler C."/>
        </authorList>
    </citation>
    <scope>NUCLEOTIDE SEQUENCE [LARGE SCALE GENOMIC DNA]</scope>
    <source>
        <strain evidence="3 4">NH11</strain>
    </source>
</reference>
<dbReference type="InterPro" id="IPR036514">
    <property type="entry name" value="SGNH_hydro_sf"/>
</dbReference>
<accession>A0A1P8WR33</accession>
<evidence type="ECO:0000313" key="3">
    <source>
        <dbReference type="EMBL" id="APZ96524.1"/>
    </source>
</evidence>
<protein>
    <submittedName>
        <fullName evidence="3">Multifunctional acyl-CoA thioesterase I and protease I and lysophospholipase L1</fullName>
    </submittedName>
</protein>
<dbReference type="GO" id="GO:0006508">
    <property type="term" value="P:proteolysis"/>
    <property type="evidence" value="ECO:0007669"/>
    <property type="project" value="UniProtKB-KW"/>
</dbReference>
<gene>
    <name evidence="3" type="ORF">Fuma_06193</name>
</gene>
<evidence type="ECO:0000259" key="2">
    <source>
        <dbReference type="Pfam" id="PF13472"/>
    </source>
</evidence>
<dbReference type="Gene3D" id="3.40.50.1110">
    <property type="entry name" value="SGNH hydrolase"/>
    <property type="match status" value="1"/>
</dbReference>
<feature type="signal peptide" evidence="1">
    <location>
        <begin position="1"/>
        <end position="23"/>
    </location>
</feature>
<dbReference type="STRING" id="1891926.Fuma_06193"/>
<dbReference type="SUPFAM" id="SSF52266">
    <property type="entry name" value="SGNH hydrolase"/>
    <property type="match status" value="1"/>
</dbReference>
<dbReference type="EMBL" id="CP017641">
    <property type="protein sequence ID" value="APZ96524.1"/>
    <property type="molecule type" value="Genomic_DNA"/>
</dbReference>
<evidence type="ECO:0000313" key="4">
    <source>
        <dbReference type="Proteomes" id="UP000187735"/>
    </source>
</evidence>
<feature type="chain" id="PRO_5010162732" evidence="1">
    <location>
        <begin position="24"/>
        <end position="1051"/>
    </location>
</feature>
<dbReference type="Pfam" id="PF13472">
    <property type="entry name" value="Lipase_GDSL_2"/>
    <property type="match status" value="1"/>
</dbReference>
<dbReference type="KEGG" id="fmr:Fuma_06193"/>
<dbReference type="Gene3D" id="3.20.20.80">
    <property type="entry name" value="Glycosidases"/>
    <property type="match status" value="1"/>
</dbReference>
<keyword evidence="1" id="KW-0732">Signal</keyword>
<proteinExistence type="predicted"/>
<dbReference type="Proteomes" id="UP000187735">
    <property type="component" value="Chromosome"/>
</dbReference>
<sequence precursor="true">MSITNVRLQLLILAMFVSSANVANSQEPAVLVAFGDSTTAKRGDLEIYAEILQRELPQTGLPVRVVNAGISGHNTDHAQARFKTDVLDHNPDIVVIQFGINDAAVDVWKDPPATTPRVPMDRYVKNLRHFVGTLKARKVQVVLMTPNPLRWTPKMREMYGKPPYLADEPNGFNVKLQEYAEAVRHLAKAEMVPLIDIYRSFEHYGETDGNSIDDLLLDGIHPNKHGHRIVADQLITQLQKLKALNSRVSKSAVEIRVLDNPADSSIRQPMTGATTVRFEDYVSNPPPQHTEPVQAWVGTFDVPFTGFTKPTAANTTVAPLPDPVGLLIESSSDTVGFYDPSSQVDCADPRADKLIFRFVAPTNTRRAATVSSVAFRITGTSLKGGNVRYSLHDISGKTLASGSAVPNPNSRGIESEVDCRALLNGKPQSVIHKLVVEHSGSGYFVVGGVMHPQEPDFSFAGFQVSSETVSRPLNEQIPFAHSSQWQNAAKAELMTDMTACTPADGLSKRREHAKWKVFEYETADFSGKCVSVGRESSAPDLTLKLGKQGWHAVYVGLSTITDLVRPDKNNVEVKLTNDPAYTRLSNRLDLGSRRRDVLEEIFLGVADLTGNDLHFSTVYEMPARIHYVKTVPLTESEVAEVLADRQQTATKTSVATFDGFTWIHPFRPQNRADLAATFSGYRDSDFKTWWFQVGGADLVHHPTKVGNLMGGHLDTFPRSVDREYVESVRHLLQQGIDPLKVAVEEAHAQDAEILVCLRAAGWKGAPPWEEFFMSEFYEAHPEWRCVDHDGTPTMHMSYAAEEVQDHLLDVYREVLQREPDGAGFMFHRGMPMILWEEPFCKRFIQKFGEDPRKLAEDDPRVFEMRAEIVTGFMRKIRKLLDETAEKQGRAGLRLKLAVTTFATAADNRKFGIDVEKWIEEKLIDQIGIAWFAYYTSGLKTKSGDTAYYARITEGTDVTIYPFYVGWKMKSASDLLSKVATNYDDGADGIAVWDPNQFVEWQSGKNPYWPLVSKLGHRQKVRDGSLLYKPVTTPLTRLGNNHYSRWYPNTGF</sequence>
<dbReference type="GO" id="GO:0008233">
    <property type="term" value="F:peptidase activity"/>
    <property type="evidence" value="ECO:0007669"/>
    <property type="project" value="UniProtKB-KW"/>
</dbReference>
<dbReference type="InterPro" id="IPR045136">
    <property type="entry name" value="Iah1-like"/>
</dbReference>
<dbReference type="PANTHER" id="PTHR14209">
    <property type="entry name" value="ISOAMYL ACETATE-HYDROLYZING ESTERASE 1"/>
    <property type="match status" value="1"/>
</dbReference>
<dbReference type="OrthoDB" id="231716at2"/>
<keyword evidence="3" id="KW-0378">Hydrolase</keyword>
<dbReference type="PANTHER" id="PTHR14209:SF19">
    <property type="entry name" value="ISOAMYL ACETATE-HYDROLYZING ESTERASE 1 HOMOLOG"/>
    <property type="match status" value="1"/>
</dbReference>
<evidence type="ECO:0000256" key="1">
    <source>
        <dbReference type="SAM" id="SignalP"/>
    </source>
</evidence>
<dbReference type="InterPro" id="IPR013830">
    <property type="entry name" value="SGNH_hydro"/>
</dbReference>
<feature type="domain" description="SGNH hydrolase-type esterase" evidence="2">
    <location>
        <begin position="33"/>
        <end position="229"/>
    </location>
</feature>
<organism evidence="3 4">
    <name type="scientific">Fuerstiella marisgermanici</name>
    <dbReference type="NCBI Taxonomy" id="1891926"/>
    <lineage>
        <taxon>Bacteria</taxon>
        <taxon>Pseudomonadati</taxon>
        <taxon>Planctomycetota</taxon>
        <taxon>Planctomycetia</taxon>
        <taxon>Planctomycetales</taxon>
        <taxon>Planctomycetaceae</taxon>
        <taxon>Fuerstiella</taxon>
    </lineage>
</organism>
<dbReference type="GO" id="GO:0016788">
    <property type="term" value="F:hydrolase activity, acting on ester bonds"/>
    <property type="evidence" value="ECO:0007669"/>
    <property type="project" value="UniProtKB-ARBA"/>
</dbReference>